<feature type="region of interest" description="Disordered" evidence="1">
    <location>
        <begin position="1"/>
        <end position="26"/>
    </location>
</feature>
<dbReference type="STRING" id="1736691.SAMN06295964_3153"/>
<dbReference type="Proteomes" id="UP000191040">
    <property type="component" value="Chromosome I"/>
</dbReference>
<dbReference type="SUPFAM" id="SSF52266">
    <property type="entry name" value="SGNH hydrolase"/>
    <property type="match status" value="1"/>
</dbReference>
<dbReference type="AlphaFoldDB" id="A0A1T4Z896"/>
<dbReference type="Gene3D" id="3.40.50.1110">
    <property type="entry name" value="SGNH hydrolase"/>
    <property type="match status" value="1"/>
</dbReference>
<name>A0A1T4Z896_9ACTN</name>
<reference evidence="3" key="1">
    <citation type="submission" date="2017-02" db="EMBL/GenBank/DDBJ databases">
        <authorList>
            <person name="Varghese N."/>
            <person name="Submissions S."/>
        </authorList>
    </citation>
    <scope>NUCLEOTIDE SEQUENCE [LARGE SCALE GENOMIC DNA]</scope>
    <source>
        <strain evidence="3">9H-4</strain>
    </source>
</reference>
<dbReference type="EMBL" id="LT796768">
    <property type="protein sequence ID" value="SKB10166.1"/>
    <property type="molecule type" value="Genomic_DNA"/>
</dbReference>
<proteinExistence type="predicted"/>
<dbReference type="InterPro" id="IPR036514">
    <property type="entry name" value="SGNH_hydro_sf"/>
</dbReference>
<feature type="compositionally biased region" description="Basic and acidic residues" evidence="1">
    <location>
        <begin position="7"/>
        <end position="22"/>
    </location>
</feature>
<dbReference type="RefSeq" id="WP_078701027.1">
    <property type="nucleotide sequence ID" value="NZ_LT796768.1"/>
</dbReference>
<accession>A0A1T4Z896</accession>
<protein>
    <submittedName>
        <fullName evidence="2">GDSL-like Lipase/Acylhydrolase</fullName>
    </submittedName>
</protein>
<keyword evidence="3" id="KW-1185">Reference proteome</keyword>
<evidence type="ECO:0000313" key="2">
    <source>
        <dbReference type="EMBL" id="SKB10166.1"/>
    </source>
</evidence>
<gene>
    <name evidence="2" type="ORF">SAMN06295964_3153</name>
</gene>
<keyword evidence="2" id="KW-0378">Hydrolase</keyword>
<evidence type="ECO:0000313" key="3">
    <source>
        <dbReference type="Proteomes" id="UP000191040"/>
    </source>
</evidence>
<dbReference type="GO" id="GO:0016787">
    <property type="term" value="F:hydrolase activity"/>
    <property type="evidence" value="ECO:0007669"/>
    <property type="project" value="UniProtKB-KW"/>
</dbReference>
<dbReference type="OrthoDB" id="9764164at2"/>
<evidence type="ECO:0000256" key="1">
    <source>
        <dbReference type="SAM" id="MobiDB-lite"/>
    </source>
</evidence>
<organism evidence="2 3">
    <name type="scientific">Aeromicrobium choanae</name>
    <dbReference type="NCBI Taxonomy" id="1736691"/>
    <lineage>
        <taxon>Bacteria</taxon>
        <taxon>Bacillati</taxon>
        <taxon>Actinomycetota</taxon>
        <taxon>Actinomycetes</taxon>
        <taxon>Propionibacteriales</taxon>
        <taxon>Nocardioidaceae</taxon>
        <taxon>Aeromicrobium</taxon>
    </lineage>
</organism>
<sequence>MPARPPIPREVRIRDEPRRPEDDPTLGVTLTTVAPERPALHRLVTVGDSLTQGFMSGAIHRTDLSWPAIVAFELGLGASEFTFPTYEWPTGPGGLPVDLERLAREFDRRFGSGLDLLEGVRAAPWLRDRMDDIEDYWERGAGSREPEDGSPFHNTGVYGWDVLDPLVTTEARIEKLLAARPSDDFLAQLVEHHRARAARPILHRAAGADPRRTVLDSVADLAGGEGVETLVVSLGSNNALGTVVSLEIAWTPAPYAEMTLAQRRDARAEANLWRPSAFRADWADLVARLRTIEAQHVVVTTIPSVTIAPIARGTHEKVRPDSRYFPYYTRPWITDEDFDPRHDPHLTEDEVRAIDSAIDAYNETIIASVRAAREDGLDWYLFDLGGLLDRLATRRYVDSPWARPAWWEQYELPGPLQQLDPVPNTRFFRAGPEGRTDGGLFSLDGVHPTTIGYGILAQEVIRVLRLAGVEFFDRQGKRRADPVEIDFDRILGADTLVSDPPASITSSLGLLGWLDDRLGWITRFLP</sequence>